<evidence type="ECO:0000256" key="2">
    <source>
        <dbReference type="PROSITE-ProRule" id="PRU00169"/>
    </source>
</evidence>
<dbReference type="PROSITE" id="PS50110">
    <property type="entry name" value="RESPONSE_REGULATORY"/>
    <property type="match status" value="1"/>
</dbReference>
<dbReference type="InterPro" id="IPR001789">
    <property type="entry name" value="Sig_transdc_resp-reg_receiver"/>
</dbReference>
<gene>
    <name evidence="4" type="ORF">U0C82_05045</name>
</gene>
<feature type="modified residue" description="4-aspartylphosphate" evidence="2">
    <location>
        <position position="54"/>
    </location>
</feature>
<reference evidence="4 5" key="1">
    <citation type="submission" date="2023-12" db="EMBL/GenBank/DDBJ databases">
        <title>Description of Novel Strain Fulvimarina sp. 2208YS6-2-32 isolated from Uroteuthis (Photololigo) edulis.</title>
        <authorList>
            <person name="Park J.-S."/>
        </authorList>
    </citation>
    <scope>NUCLEOTIDE SEQUENCE [LARGE SCALE GENOMIC DNA]</scope>
    <source>
        <strain evidence="4 5">2208YS6-2-32</strain>
    </source>
</reference>
<protein>
    <submittedName>
        <fullName evidence="4">Response regulator</fullName>
    </submittedName>
</protein>
<dbReference type="SUPFAM" id="SSF52172">
    <property type="entry name" value="CheY-like"/>
    <property type="match status" value="1"/>
</dbReference>
<dbReference type="SMART" id="SM00448">
    <property type="entry name" value="REC"/>
    <property type="match status" value="1"/>
</dbReference>
<sequence length="134" mass="14587">MANILVAEDEQAVRHLVSRALRMDGHSVCEADDGEEALELLTEAGGGFDLILSDIRMPAMTGIELAHEAARRWPRIRILLMTGYAEQKEAAEDLVAIVEDILDKPFAISDVRKRVFEILARPAGTAAACEAVCA</sequence>
<keyword evidence="1 2" id="KW-0597">Phosphoprotein</keyword>
<keyword evidence="5" id="KW-1185">Reference proteome</keyword>
<dbReference type="Gene3D" id="3.40.50.2300">
    <property type="match status" value="1"/>
</dbReference>
<dbReference type="InterPro" id="IPR050595">
    <property type="entry name" value="Bact_response_regulator"/>
</dbReference>
<evidence type="ECO:0000256" key="1">
    <source>
        <dbReference type="ARBA" id="ARBA00022553"/>
    </source>
</evidence>
<proteinExistence type="predicted"/>
<feature type="domain" description="Response regulatory" evidence="3">
    <location>
        <begin position="3"/>
        <end position="119"/>
    </location>
</feature>
<name>A0ABU5I133_9HYPH</name>
<organism evidence="4 5">
    <name type="scientific">Fulvimarina uroteuthidis</name>
    <dbReference type="NCBI Taxonomy" id="3098149"/>
    <lineage>
        <taxon>Bacteria</taxon>
        <taxon>Pseudomonadati</taxon>
        <taxon>Pseudomonadota</taxon>
        <taxon>Alphaproteobacteria</taxon>
        <taxon>Hyphomicrobiales</taxon>
        <taxon>Aurantimonadaceae</taxon>
        <taxon>Fulvimarina</taxon>
    </lineage>
</organism>
<dbReference type="Pfam" id="PF00072">
    <property type="entry name" value="Response_reg"/>
    <property type="match status" value="1"/>
</dbReference>
<accession>A0ABU5I133</accession>
<comment type="caution">
    <text evidence="4">The sequence shown here is derived from an EMBL/GenBank/DDBJ whole genome shotgun (WGS) entry which is preliminary data.</text>
</comment>
<dbReference type="PANTHER" id="PTHR44591:SF21">
    <property type="entry name" value="TWO-COMPONENT RESPONSE REGULATOR"/>
    <property type="match status" value="1"/>
</dbReference>
<evidence type="ECO:0000313" key="5">
    <source>
        <dbReference type="Proteomes" id="UP001294412"/>
    </source>
</evidence>
<dbReference type="InterPro" id="IPR011006">
    <property type="entry name" value="CheY-like_superfamily"/>
</dbReference>
<evidence type="ECO:0000259" key="3">
    <source>
        <dbReference type="PROSITE" id="PS50110"/>
    </source>
</evidence>
<dbReference type="CDD" id="cd00156">
    <property type="entry name" value="REC"/>
    <property type="match status" value="1"/>
</dbReference>
<dbReference type="Proteomes" id="UP001294412">
    <property type="component" value="Unassembled WGS sequence"/>
</dbReference>
<dbReference type="RefSeq" id="WP_322185995.1">
    <property type="nucleotide sequence ID" value="NZ_JAXLPB010000002.1"/>
</dbReference>
<dbReference type="EMBL" id="JAXLPB010000002">
    <property type="protein sequence ID" value="MDY8108519.1"/>
    <property type="molecule type" value="Genomic_DNA"/>
</dbReference>
<dbReference type="PANTHER" id="PTHR44591">
    <property type="entry name" value="STRESS RESPONSE REGULATOR PROTEIN 1"/>
    <property type="match status" value="1"/>
</dbReference>
<evidence type="ECO:0000313" key="4">
    <source>
        <dbReference type="EMBL" id="MDY8108519.1"/>
    </source>
</evidence>